<feature type="region of interest" description="Disordered" evidence="1">
    <location>
        <begin position="33"/>
        <end position="75"/>
    </location>
</feature>
<feature type="non-terminal residue" evidence="2">
    <location>
        <position position="1"/>
    </location>
</feature>
<evidence type="ECO:0000256" key="1">
    <source>
        <dbReference type="SAM" id="MobiDB-lite"/>
    </source>
</evidence>
<organism evidence="2 3">
    <name type="scientific">Hibiscus sabdariffa</name>
    <name type="common">roselle</name>
    <dbReference type="NCBI Taxonomy" id="183260"/>
    <lineage>
        <taxon>Eukaryota</taxon>
        <taxon>Viridiplantae</taxon>
        <taxon>Streptophyta</taxon>
        <taxon>Embryophyta</taxon>
        <taxon>Tracheophyta</taxon>
        <taxon>Spermatophyta</taxon>
        <taxon>Magnoliopsida</taxon>
        <taxon>eudicotyledons</taxon>
        <taxon>Gunneridae</taxon>
        <taxon>Pentapetalae</taxon>
        <taxon>rosids</taxon>
        <taxon>malvids</taxon>
        <taxon>Malvales</taxon>
        <taxon>Malvaceae</taxon>
        <taxon>Malvoideae</taxon>
        <taxon>Hibiscus</taxon>
    </lineage>
</organism>
<accession>A0ABR1ZLZ8</accession>
<sequence>SLENVVSVLVDDEARLSDPLRFPIGINTTCFTDDSSNVQSDGRAYQPNYRSGGARSTNASGGRFKDSSGSLSSPIPVLTTNSPIFHANDAPDTPFTAATDDLHTNADANVSPTPFSVGISETATSTHSGTSPQEVYDEVEATSTCPSPIVHEGFEGVHQTDVSEQSPLGVEHDAHILVHIPGMNLSRVA</sequence>
<dbReference type="EMBL" id="JBBPBN010000870">
    <property type="protein sequence ID" value="KAK8481655.1"/>
    <property type="molecule type" value="Genomic_DNA"/>
</dbReference>
<keyword evidence="3" id="KW-1185">Reference proteome</keyword>
<evidence type="ECO:0000313" key="2">
    <source>
        <dbReference type="EMBL" id="KAK8481655.1"/>
    </source>
</evidence>
<gene>
    <name evidence="2" type="ORF">V6N11_068344</name>
</gene>
<dbReference type="Proteomes" id="UP001396334">
    <property type="component" value="Unassembled WGS sequence"/>
</dbReference>
<evidence type="ECO:0000313" key="3">
    <source>
        <dbReference type="Proteomes" id="UP001396334"/>
    </source>
</evidence>
<protein>
    <submittedName>
        <fullName evidence="2">Uncharacterized protein</fullName>
    </submittedName>
</protein>
<name>A0ABR1ZLZ8_9ROSI</name>
<proteinExistence type="predicted"/>
<comment type="caution">
    <text evidence="2">The sequence shown here is derived from an EMBL/GenBank/DDBJ whole genome shotgun (WGS) entry which is preliminary data.</text>
</comment>
<reference evidence="2 3" key="1">
    <citation type="journal article" date="2024" name="G3 (Bethesda)">
        <title>Genome assembly of Hibiscus sabdariffa L. provides insights into metabolisms of medicinal natural products.</title>
        <authorList>
            <person name="Kim T."/>
        </authorList>
    </citation>
    <scope>NUCLEOTIDE SEQUENCE [LARGE SCALE GENOMIC DNA]</scope>
    <source>
        <strain evidence="2">TK-2024</strain>
        <tissue evidence="2">Old leaves</tissue>
    </source>
</reference>